<gene>
    <name evidence="3" type="ORF">WJX81_003464</name>
</gene>
<evidence type="ECO:0000313" key="3">
    <source>
        <dbReference type="EMBL" id="KAK9839812.1"/>
    </source>
</evidence>
<dbReference type="Proteomes" id="UP001445335">
    <property type="component" value="Unassembled WGS sequence"/>
</dbReference>
<reference evidence="3 4" key="1">
    <citation type="journal article" date="2024" name="Nat. Commun.">
        <title>Phylogenomics reveals the evolutionary origins of lichenization in chlorophyte algae.</title>
        <authorList>
            <person name="Puginier C."/>
            <person name="Libourel C."/>
            <person name="Otte J."/>
            <person name="Skaloud P."/>
            <person name="Haon M."/>
            <person name="Grisel S."/>
            <person name="Petersen M."/>
            <person name="Berrin J.G."/>
            <person name="Delaux P.M."/>
            <person name="Dal Grande F."/>
            <person name="Keller J."/>
        </authorList>
    </citation>
    <scope>NUCLEOTIDE SEQUENCE [LARGE SCALE GENOMIC DNA]</scope>
    <source>
        <strain evidence="3 4">SAG 245.80</strain>
    </source>
</reference>
<feature type="region of interest" description="Disordered" evidence="1">
    <location>
        <begin position="105"/>
        <end position="125"/>
    </location>
</feature>
<protein>
    <recommendedName>
        <fullName evidence="2">DUF4485 domain-containing protein</fullName>
    </recommendedName>
</protein>
<feature type="compositionally biased region" description="Low complexity" evidence="1">
    <location>
        <begin position="184"/>
        <end position="197"/>
    </location>
</feature>
<evidence type="ECO:0000313" key="4">
    <source>
        <dbReference type="Proteomes" id="UP001445335"/>
    </source>
</evidence>
<feature type="domain" description="DUF4485" evidence="2">
    <location>
        <begin position="36"/>
        <end position="87"/>
    </location>
</feature>
<keyword evidence="4" id="KW-1185">Reference proteome</keyword>
<accession>A0AAW1S1U1</accession>
<name>A0AAW1S1U1_9CHLO</name>
<organism evidence="3 4">
    <name type="scientific">Elliptochloris bilobata</name>
    <dbReference type="NCBI Taxonomy" id="381761"/>
    <lineage>
        <taxon>Eukaryota</taxon>
        <taxon>Viridiplantae</taxon>
        <taxon>Chlorophyta</taxon>
        <taxon>core chlorophytes</taxon>
        <taxon>Trebouxiophyceae</taxon>
        <taxon>Trebouxiophyceae incertae sedis</taxon>
        <taxon>Elliptochloris clade</taxon>
        <taxon>Elliptochloris</taxon>
    </lineage>
</organism>
<dbReference type="InterPro" id="IPR027831">
    <property type="entry name" value="DUF4485"/>
</dbReference>
<evidence type="ECO:0000256" key="1">
    <source>
        <dbReference type="SAM" id="MobiDB-lite"/>
    </source>
</evidence>
<dbReference type="Pfam" id="PF14846">
    <property type="entry name" value="DUF4485"/>
    <property type="match status" value="1"/>
</dbReference>
<feature type="region of interest" description="Disordered" evidence="1">
    <location>
        <begin position="184"/>
        <end position="204"/>
    </location>
</feature>
<dbReference type="PANTHER" id="PTHR18871">
    <property type="entry name" value="CENTROSOMAL PROTEIN OF 112 KDA"/>
    <property type="match status" value="1"/>
</dbReference>
<dbReference type="InterPro" id="IPR055310">
    <property type="entry name" value="CEP112"/>
</dbReference>
<proteinExistence type="predicted"/>
<dbReference type="AlphaFoldDB" id="A0AAW1S1U1"/>
<evidence type="ECO:0000259" key="2">
    <source>
        <dbReference type="Pfam" id="PF14846"/>
    </source>
</evidence>
<comment type="caution">
    <text evidence="3">The sequence shown here is derived from an EMBL/GenBank/DDBJ whole genome shotgun (WGS) entry which is preliminary data.</text>
</comment>
<dbReference type="EMBL" id="JALJOU010000014">
    <property type="protein sequence ID" value="KAK9839812.1"/>
    <property type="molecule type" value="Genomic_DNA"/>
</dbReference>
<sequence>MVSLNEGWNAAFEELKTGLTLDSSYVKVVLEIEQHMQLLKRQSRTTNPVWKRNRNLHARLLLEQLRAGRLAEPFERPPPDGPLRTLGAWALAPYLSRCRSPARLGSGSCAGSPQRGLRSPARPSRCSPKLDAALGACQQRALELQLRLVAAEARAKAAAQSAARRGDLDAVIQQLEARQAAWRAAEPPAAPAARAPATDLRWSSEEDIAREDVVRALA</sequence>
<dbReference type="PANTHER" id="PTHR18871:SF2">
    <property type="entry name" value="CENTROSOMAL PROTEIN OF 112 KDA"/>
    <property type="match status" value="1"/>
</dbReference>